<dbReference type="CDD" id="cd00006">
    <property type="entry name" value="PTS_IIA_man"/>
    <property type="match status" value="1"/>
</dbReference>
<dbReference type="InterPro" id="IPR036662">
    <property type="entry name" value="PTS_EIIA_man-typ_sf"/>
</dbReference>
<comment type="subcellular location">
    <subcellularLocation>
        <location evidence="1">Cytoplasm</location>
    </subcellularLocation>
</comment>
<evidence type="ECO:0000256" key="4">
    <source>
        <dbReference type="ARBA" id="ARBA00022597"/>
    </source>
</evidence>
<keyword evidence="4 9" id="KW-0762">Sugar transport</keyword>
<keyword evidence="5" id="KW-0808">Transferase</keyword>
<dbReference type="InterPro" id="IPR033887">
    <property type="entry name" value="PTS_IIA_man"/>
</dbReference>
<dbReference type="Proteomes" id="UP000515856">
    <property type="component" value="Chromosome"/>
</dbReference>
<keyword evidence="7" id="KW-0418">Kinase</keyword>
<keyword evidence="2" id="KW-0813">Transport</keyword>
<keyword evidence="3" id="KW-0963">Cytoplasm</keyword>
<name>A0A7G9GP58_9FIRM</name>
<dbReference type="EMBL" id="CP060636">
    <property type="protein sequence ID" value="QNM12590.1"/>
    <property type="molecule type" value="Genomic_DNA"/>
</dbReference>
<dbReference type="SUPFAM" id="SSF53062">
    <property type="entry name" value="PTS system fructose IIA component-like"/>
    <property type="match status" value="1"/>
</dbReference>
<evidence type="ECO:0000256" key="2">
    <source>
        <dbReference type="ARBA" id="ARBA00022448"/>
    </source>
</evidence>
<evidence type="ECO:0000256" key="6">
    <source>
        <dbReference type="ARBA" id="ARBA00022683"/>
    </source>
</evidence>
<dbReference type="Pfam" id="PF03610">
    <property type="entry name" value="EIIA-man"/>
    <property type="match status" value="1"/>
</dbReference>
<organism evidence="9 10">
    <name type="scientific">[Eubacterium] hominis</name>
    <dbReference type="NCBI Taxonomy" id="2764325"/>
    <lineage>
        <taxon>Bacteria</taxon>
        <taxon>Bacillati</taxon>
        <taxon>Bacillota</taxon>
        <taxon>Erysipelotrichia</taxon>
        <taxon>Erysipelotrichales</taxon>
        <taxon>Erysipelotrichaceae</taxon>
        <taxon>Amedibacillus</taxon>
    </lineage>
</organism>
<sequence length="138" mass="14644">MKPNLIITSHGNLASEILNSANMIVGDTSSIKTVCMAAEDGLEGTTKKMQEAIASCNHESIVILADLYGGTPFNVAVINAQKNDNIRVVSGLNLGMVIEYSVSQLEDVHALADYLCEVGKNGVIAPAFDADEDDCDIE</sequence>
<evidence type="ECO:0000256" key="1">
    <source>
        <dbReference type="ARBA" id="ARBA00004496"/>
    </source>
</evidence>
<dbReference type="AlphaFoldDB" id="A0A7G9GP58"/>
<dbReference type="GO" id="GO:0016020">
    <property type="term" value="C:membrane"/>
    <property type="evidence" value="ECO:0007669"/>
    <property type="project" value="InterPro"/>
</dbReference>
<dbReference type="GO" id="GO:0005737">
    <property type="term" value="C:cytoplasm"/>
    <property type="evidence" value="ECO:0007669"/>
    <property type="project" value="UniProtKB-SubCell"/>
</dbReference>
<accession>A0A7G9GP58</accession>
<evidence type="ECO:0000313" key="10">
    <source>
        <dbReference type="Proteomes" id="UP000515856"/>
    </source>
</evidence>
<evidence type="ECO:0000256" key="5">
    <source>
        <dbReference type="ARBA" id="ARBA00022679"/>
    </source>
</evidence>
<evidence type="ECO:0000256" key="3">
    <source>
        <dbReference type="ARBA" id="ARBA00022490"/>
    </source>
</evidence>
<dbReference type="GO" id="GO:0016301">
    <property type="term" value="F:kinase activity"/>
    <property type="evidence" value="ECO:0007669"/>
    <property type="project" value="UniProtKB-KW"/>
</dbReference>
<dbReference type="Gene3D" id="3.40.50.510">
    <property type="entry name" value="Phosphotransferase system, mannose-type IIA component"/>
    <property type="match status" value="1"/>
</dbReference>
<dbReference type="GO" id="GO:0009401">
    <property type="term" value="P:phosphoenolpyruvate-dependent sugar phosphotransferase system"/>
    <property type="evidence" value="ECO:0007669"/>
    <property type="project" value="UniProtKB-KW"/>
</dbReference>
<dbReference type="PANTHER" id="PTHR33799">
    <property type="entry name" value="PTS PERMEASE-RELATED-RELATED"/>
    <property type="match status" value="1"/>
</dbReference>
<dbReference type="InterPro" id="IPR004701">
    <property type="entry name" value="PTS_EIIA_man-typ"/>
</dbReference>
<evidence type="ECO:0000313" key="9">
    <source>
        <dbReference type="EMBL" id="QNM12590.1"/>
    </source>
</evidence>
<evidence type="ECO:0000259" key="8">
    <source>
        <dbReference type="PROSITE" id="PS51096"/>
    </source>
</evidence>
<dbReference type="RefSeq" id="WP_117454234.1">
    <property type="nucleotide sequence ID" value="NZ_CP060636.1"/>
</dbReference>
<evidence type="ECO:0000256" key="7">
    <source>
        <dbReference type="ARBA" id="ARBA00022777"/>
    </source>
</evidence>
<protein>
    <submittedName>
        <fullName evidence="9">PTS sugar transporter subunit IIABC</fullName>
    </submittedName>
</protein>
<keyword evidence="10" id="KW-1185">Reference proteome</keyword>
<gene>
    <name evidence="9" type="ORF">H9Q80_01110</name>
</gene>
<feature type="domain" description="PTS EIIA type-4" evidence="8">
    <location>
        <begin position="2"/>
        <end position="123"/>
    </location>
</feature>
<dbReference type="KEGG" id="ehn:H9Q80_01110"/>
<dbReference type="PROSITE" id="PS51096">
    <property type="entry name" value="PTS_EIIA_TYPE_4"/>
    <property type="match status" value="1"/>
</dbReference>
<dbReference type="InterPro" id="IPR051471">
    <property type="entry name" value="Bacterial_PTS_sugar_comp"/>
</dbReference>
<dbReference type="PANTHER" id="PTHR33799:SF1">
    <property type="entry name" value="PTS SYSTEM MANNOSE-SPECIFIC EIIAB COMPONENT-RELATED"/>
    <property type="match status" value="1"/>
</dbReference>
<keyword evidence="6" id="KW-0598">Phosphotransferase system</keyword>
<proteinExistence type="predicted"/>
<reference evidence="9 10" key="1">
    <citation type="submission" date="2020-08" db="EMBL/GenBank/DDBJ databases">
        <authorList>
            <person name="Liu C."/>
            <person name="Sun Q."/>
        </authorList>
    </citation>
    <scope>NUCLEOTIDE SEQUENCE [LARGE SCALE GENOMIC DNA]</scope>
    <source>
        <strain evidence="9 10">NSJ-61</strain>
    </source>
</reference>